<comment type="caution">
    <text evidence="1">The sequence shown here is derived from an EMBL/GenBank/DDBJ whole genome shotgun (WGS) entry which is preliminary data.</text>
</comment>
<dbReference type="SUPFAM" id="SSF55331">
    <property type="entry name" value="Tautomerase/MIF"/>
    <property type="match status" value="1"/>
</dbReference>
<protein>
    <submittedName>
        <fullName evidence="1">Tautomerase family protein</fullName>
    </submittedName>
</protein>
<sequence>MPLTRIIVQKEHYSRNELNKISHILHAVLVNEFDVPVRDQFQIIEEVEKNNIIVDREYLSPGRTSGYILFYITAGKPRNLTQKTRFYRELCLQLTKQTSIRSADIMVIIQYTDASDWSFSNGDVFSTKMLEG</sequence>
<organism evidence="1 2">
    <name type="scientific">Vibrio viridaestus</name>
    <dbReference type="NCBI Taxonomy" id="2487322"/>
    <lineage>
        <taxon>Bacteria</taxon>
        <taxon>Pseudomonadati</taxon>
        <taxon>Pseudomonadota</taxon>
        <taxon>Gammaproteobacteria</taxon>
        <taxon>Vibrionales</taxon>
        <taxon>Vibrionaceae</taxon>
        <taxon>Vibrio</taxon>
    </lineage>
</organism>
<dbReference type="InterPro" id="IPR037479">
    <property type="entry name" value="Tauto_MSAD"/>
</dbReference>
<gene>
    <name evidence="1" type="ORF">EES38_09820</name>
</gene>
<dbReference type="Proteomes" id="UP000281112">
    <property type="component" value="Unassembled WGS sequence"/>
</dbReference>
<dbReference type="PANTHER" id="PTHR38460:SF1">
    <property type="entry name" value="TAUTOMERASE YOLI-RELATED"/>
    <property type="match status" value="1"/>
</dbReference>
<proteinExistence type="predicted"/>
<dbReference type="AlphaFoldDB" id="A0A3N9TI06"/>
<name>A0A3N9TI06_9VIBR</name>
<dbReference type="InterPro" id="IPR014347">
    <property type="entry name" value="Tautomerase/MIF_sf"/>
</dbReference>
<dbReference type="Pfam" id="PF14552">
    <property type="entry name" value="Tautomerase_2"/>
    <property type="match status" value="1"/>
</dbReference>
<dbReference type="RefSeq" id="WP_124936996.1">
    <property type="nucleotide sequence ID" value="NZ_RJVQ01000003.1"/>
</dbReference>
<keyword evidence="2" id="KW-1185">Reference proteome</keyword>
<reference evidence="1 2" key="1">
    <citation type="submission" date="2018-11" db="EMBL/GenBank/DDBJ databases">
        <title>Vibrio LJC006 sp. nov., isolated from seawater during the bloom of the enteromorpha.</title>
        <authorList>
            <person name="Liang J."/>
        </authorList>
    </citation>
    <scope>NUCLEOTIDE SEQUENCE [LARGE SCALE GENOMIC DNA]</scope>
    <source>
        <strain evidence="1 2">LJC006</strain>
    </source>
</reference>
<evidence type="ECO:0000313" key="1">
    <source>
        <dbReference type="EMBL" id="RQW63534.1"/>
    </source>
</evidence>
<dbReference type="Gene3D" id="3.30.429.10">
    <property type="entry name" value="Macrophage Migration Inhibitory Factor"/>
    <property type="match status" value="1"/>
</dbReference>
<dbReference type="OrthoDB" id="9804765at2"/>
<evidence type="ECO:0000313" key="2">
    <source>
        <dbReference type="Proteomes" id="UP000281112"/>
    </source>
</evidence>
<dbReference type="EMBL" id="RJVQ01000003">
    <property type="protein sequence ID" value="RQW63534.1"/>
    <property type="molecule type" value="Genomic_DNA"/>
</dbReference>
<accession>A0A3N9TI06</accession>
<dbReference type="PANTHER" id="PTHR38460">
    <property type="entry name" value="TAUTOMERASE YOLI-RELATED"/>
    <property type="match status" value="1"/>
</dbReference>